<gene>
    <name evidence="8" type="ORF">PEDI_17050</name>
</gene>
<keyword evidence="9" id="KW-1185">Reference proteome</keyword>
<evidence type="ECO:0000313" key="9">
    <source>
        <dbReference type="Proteomes" id="UP001310022"/>
    </source>
</evidence>
<accession>A0AAN5ALR6</accession>
<proteinExistence type="predicted"/>
<evidence type="ECO:0000259" key="7">
    <source>
        <dbReference type="Pfam" id="PF03772"/>
    </source>
</evidence>
<dbReference type="InterPro" id="IPR004477">
    <property type="entry name" value="ComEC_N"/>
</dbReference>
<feature type="transmembrane region" description="Helical" evidence="6">
    <location>
        <begin position="437"/>
        <end position="456"/>
    </location>
</feature>
<feature type="domain" description="ComEC/Rec2-related protein" evidence="7">
    <location>
        <begin position="192"/>
        <end position="457"/>
    </location>
</feature>
<evidence type="ECO:0000256" key="4">
    <source>
        <dbReference type="ARBA" id="ARBA00022989"/>
    </source>
</evidence>
<dbReference type="Proteomes" id="UP001310022">
    <property type="component" value="Unassembled WGS sequence"/>
</dbReference>
<sequence>MILLNAGLILGILASQLTQNERDIRFFIILIIILTPILYLGCNQNIRHFSLKIFLSALLGYGQGQLLPPQPGQKTAHEEQKITWVKGYLNSIPSASSPSYSRLMSDYTQKNGTWEKQETIYYLKKIPDSLKSDFGRYGDYLVEVKPSNWGSLIAFQAQEPPLLHYKSLQVILQKRIQPYLSAGSLGLLAPLCWGGSTAESPKIKEVYKKVGLAHVLAVSGMHVGLLFGLLFFLFRITLKRKQQLWWKMGLVATALLAFTFLTGGRPSVLRATGMAFLFLLSIKWRKNYRLINALLWTTFFLLAFQPQLLFSLSFQLSSLAVLGIANWYSPIMNLIPKFRGKSVLSVFVIGLCAQMLTFPLLIFHFEGISKVGFFTNYLATLSIPLFFIGGWLMEALTFFPPAAEFFGKWFSLLIEKHNLLLAQIAAWPNSYQAQLSFPLWLIPCYWVFIISLSSFWQYRLKKMLWLAGISFIIGNGVYYIHQWEKETSSTEERIIMLQELAEN</sequence>
<reference evidence="8 9" key="1">
    <citation type="submission" date="2021-12" db="EMBL/GenBank/DDBJ databases">
        <title>Genome sequencing of bacteria with rrn-lacking chromosome and rrn-plasmid.</title>
        <authorList>
            <person name="Anda M."/>
            <person name="Iwasaki W."/>
        </authorList>
    </citation>
    <scope>NUCLEOTIDE SEQUENCE [LARGE SCALE GENOMIC DNA]</scope>
    <source>
        <strain evidence="8 9">NBRC 15940</strain>
    </source>
</reference>
<feature type="transmembrane region" description="Helical" evidence="6">
    <location>
        <begin position="463"/>
        <end position="481"/>
    </location>
</feature>
<dbReference type="PANTHER" id="PTHR30619">
    <property type="entry name" value="DNA INTERNALIZATION/COMPETENCE PROTEIN COMEC/REC2"/>
    <property type="match status" value="1"/>
</dbReference>
<dbReference type="InterPro" id="IPR052159">
    <property type="entry name" value="Competence_DNA_uptake"/>
</dbReference>
<dbReference type="AlphaFoldDB" id="A0AAN5ALR6"/>
<feature type="transmembrane region" description="Helical" evidence="6">
    <location>
        <begin position="210"/>
        <end position="232"/>
    </location>
</feature>
<evidence type="ECO:0000256" key="3">
    <source>
        <dbReference type="ARBA" id="ARBA00022692"/>
    </source>
</evidence>
<feature type="transmembrane region" description="Helical" evidence="6">
    <location>
        <begin position="244"/>
        <end position="261"/>
    </location>
</feature>
<feature type="transmembrane region" description="Helical" evidence="6">
    <location>
        <begin position="342"/>
        <end position="365"/>
    </location>
</feature>
<evidence type="ECO:0000256" key="5">
    <source>
        <dbReference type="ARBA" id="ARBA00023136"/>
    </source>
</evidence>
<evidence type="ECO:0000313" key="8">
    <source>
        <dbReference type="EMBL" id="GJM61153.1"/>
    </source>
</evidence>
<comment type="caution">
    <text evidence="8">The sequence shown here is derived from an EMBL/GenBank/DDBJ whole genome shotgun (WGS) entry which is preliminary data.</text>
</comment>
<feature type="transmembrane region" description="Helical" evidence="6">
    <location>
        <begin position="371"/>
        <end position="393"/>
    </location>
</feature>
<protein>
    <recommendedName>
        <fullName evidence="7">ComEC/Rec2-related protein domain-containing protein</fullName>
    </recommendedName>
</protein>
<feature type="transmembrane region" description="Helical" evidence="6">
    <location>
        <begin position="24"/>
        <end position="42"/>
    </location>
</feature>
<organism evidence="8 9">
    <name type="scientific">Persicobacter diffluens</name>
    <dbReference type="NCBI Taxonomy" id="981"/>
    <lineage>
        <taxon>Bacteria</taxon>
        <taxon>Pseudomonadati</taxon>
        <taxon>Bacteroidota</taxon>
        <taxon>Cytophagia</taxon>
        <taxon>Cytophagales</taxon>
        <taxon>Persicobacteraceae</taxon>
        <taxon>Persicobacter</taxon>
    </lineage>
</organism>
<evidence type="ECO:0000256" key="6">
    <source>
        <dbReference type="SAM" id="Phobius"/>
    </source>
</evidence>
<dbReference type="EMBL" id="BQKE01000001">
    <property type="protein sequence ID" value="GJM61153.1"/>
    <property type="molecule type" value="Genomic_DNA"/>
</dbReference>
<dbReference type="GO" id="GO:0005886">
    <property type="term" value="C:plasma membrane"/>
    <property type="evidence" value="ECO:0007669"/>
    <property type="project" value="UniProtKB-SubCell"/>
</dbReference>
<name>A0AAN5ALR6_9BACT</name>
<dbReference type="PANTHER" id="PTHR30619:SF1">
    <property type="entry name" value="RECOMBINATION PROTEIN 2"/>
    <property type="match status" value="1"/>
</dbReference>
<evidence type="ECO:0000256" key="2">
    <source>
        <dbReference type="ARBA" id="ARBA00022475"/>
    </source>
</evidence>
<keyword evidence="5 6" id="KW-0472">Membrane</keyword>
<dbReference type="Pfam" id="PF03772">
    <property type="entry name" value="Competence"/>
    <property type="match status" value="1"/>
</dbReference>
<feature type="transmembrane region" description="Helical" evidence="6">
    <location>
        <begin position="291"/>
        <end position="310"/>
    </location>
</feature>
<comment type="subcellular location">
    <subcellularLocation>
        <location evidence="1">Cell membrane</location>
        <topology evidence="1">Multi-pass membrane protein</topology>
    </subcellularLocation>
</comment>
<keyword evidence="4 6" id="KW-1133">Transmembrane helix</keyword>
<evidence type="ECO:0000256" key="1">
    <source>
        <dbReference type="ARBA" id="ARBA00004651"/>
    </source>
</evidence>
<dbReference type="NCBIfam" id="TIGR00360">
    <property type="entry name" value="ComEC_N-term"/>
    <property type="match status" value="1"/>
</dbReference>
<keyword evidence="3 6" id="KW-0812">Transmembrane</keyword>
<keyword evidence="2" id="KW-1003">Cell membrane</keyword>